<accession>A0A934X494</accession>
<dbReference type="Proteomes" id="UP000886632">
    <property type="component" value="Unassembled WGS sequence"/>
</dbReference>
<evidence type="ECO:0000313" key="3">
    <source>
        <dbReference type="EMBL" id="MBK7273147.1"/>
    </source>
</evidence>
<dbReference type="AlphaFoldDB" id="A0A934X494"/>
<name>A0A934X494_9MICO</name>
<dbReference type="EMBL" id="JADIXZ010000004">
    <property type="protein sequence ID" value="MBK6300791.1"/>
    <property type="molecule type" value="Genomic_DNA"/>
</dbReference>
<dbReference type="InterPro" id="IPR029069">
    <property type="entry name" value="HotDog_dom_sf"/>
</dbReference>
<reference evidence="5 6" key="1">
    <citation type="submission" date="2020-10" db="EMBL/GenBank/DDBJ databases">
        <title>Connecting structure to function with the recovery of over 1000 high-quality activated sludge metagenome-assembled genomes encoding full-length rRNA genes using long-read sequencing.</title>
        <authorList>
            <person name="Singleton C.M."/>
            <person name="Petriglieri F."/>
            <person name="Kristensen J.M."/>
            <person name="Kirkegaard R.H."/>
            <person name="Michaelsen T.Y."/>
            <person name="Andersen M.H."/>
            <person name="Karst S.M."/>
            <person name="Dueholm M.S."/>
            <person name="Nielsen P.H."/>
            <person name="Albertsen M."/>
        </authorList>
    </citation>
    <scope>NUCLEOTIDE SEQUENCE [LARGE SCALE GENOMIC DNA]</scope>
    <source>
        <strain evidence="2">AalE_18-Q3-R2-46_BAT3C.188</strain>
        <strain evidence="3">Ega_18-Q3-R5-49_MAXAC.001</strain>
        <strain evidence="4">Ribe_18-Q3-R11-54_MAXAC.001</strain>
    </source>
</reference>
<dbReference type="Proteomes" id="UP000718281">
    <property type="component" value="Unassembled WGS sequence"/>
</dbReference>
<dbReference type="Gene3D" id="3.10.129.10">
    <property type="entry name" value="Hotdog Thioesterase"/>
    <property type="match status" value="1"/>
</dbReference>
<gene>
    <name evidence="2" type="ORF">IPF40_06970</name>
    <name evidence="3" type="ORF">IPI13_08230</name>
    <name evidence="4" type="ORF">IPP00_04440</name>
</gene>
<evidence type="ECO:0000313" key="5">
    <source>
        <dbReference type="Proteomes" id="UP000718281"/>
    </source>
</evidence>
<evidence type="ECO:0000256" key="1">
    <source>
        <dbReference type="SAM" id="MobiDB-lite"/>
    </source>
</evidence>
<dbReference type="EMBL" id="JADJIB010000002">
    <property type="protein sequence ID" value="MBK7273147.1"/>
    <property type="molecule type" value="Genomic_DNA"/>
</dbReference>
<sequence>MDPAPGDSRHDPAVGSAAGSAVGSTVGSAQGPRTFSWDFQVRFIDLNASGHLDNLQILRAVDEARHRLLGVGEPGAAPLLVGLLADAPAHVATLVAAHRVEYRRELWFAAAPLDITLWVCRVGGSSFDVATEVRQSPAEPIAAVAVTTVVLVDTTTRSPWPLSAPVRAALTAYLGPAPTLR</sequence>
<evidence type="ECO:0000313" key="2">
    <source>
        <dbReference type="EMBL" id="MBK6300791.1"/>
    </source>
</evidence>
<dbReference type="CDD" id="cd00586">
    <property type="entry name" value="4HBT"/>
    <property type="match status" value="1"/>
</dbReference>
<feature type="region of interest" description="Disordered" evidence="1">
    <location>
        <begin position="1"/>
        <end position="29"/>
    </location>
</feature>
<dbReference type="Pfam" id="PF13279">
    <property type="entry name" value="4HBT_2"/>
    <property type="match status" value="1"/>
</dbReference>
<evidence type="ECO:0000313" key="4">
    <source>
        <dbReference type="EMBL" id="MBL0003248.1"/>
    </source>
</evidence>
<protein>
    <submittedName>
        <fullName evidence="2">Acyl-CoA thioesterase</fullName>
    </submittedName>
</protein>
<dbReference type="SUPFAM" id="SSF54637">
    <property type="entry name" value="Thioesterase/thiol ester dehydrase-isomerase"/>
    <property type="match status" value="1"/>
</dbReference>
<dbReference type="Proteomes" id="UP000726105">
    <property type="component" value="Unassembled WGS sequence"/>
</dbReference>
<organism evidence="2 5">
    <name type="scientific">Candidatus Phosphoribacter hodrii</name>
    <dbReference type="NCBI Taxonomy" id="2953743"/>
    <lineage>
        <taxon>Bacteria</taxon>
        <taxon>Bacillati</taxon>
        <taxon>Actinomycetota</taxon>
        <taxon>Actinomycetes</taxon>
        <taxon>Micrococcales</taxon>
        <taxon>Dermatophilaceae</taxon>
        <taxon>Candidatus Phosphoribacter</taxon>
    </lineage>
</organism>
<proteinExistence type="predicted"/>
<feature type="compositionally biased region" description="Low complexity" evidence="1">
    <location>
        <begin position="13"/>
        <end position="29"/>
    </location>
</feature>
<comment type="caution">
    <text evidence="2">The sequence shown here is derived from an EMBL/GenBank/DDBJ whole genome shotgun (WGS) entry which is preliminary data.</text>
</comment>
<evidence type="ECO:0000313" key="6">
    <source>
        <dbReference type="Proteomes" id="UP000726105"/>
    </source>
</evidence>
<dbReference type="EMBL" id="JADKGK010000010">
    <property type="protein sequence ID" value="MBL0003248.1"/>
    <property type="molecule type" value="Genomic_DNA"/>
</dbReference>